<comment type="caution">
    <text evidence="1">The sequence shown here is derived from an EMBL/GenBank/DDBJ whole genome shotgun (WGS) entry which is preliminary data.</text>
</comment>
<sequence>MSIFVITDVNAEDDSSIKPEDQPNFYPKISTEIIDGKTVQIIEFNCKLAK</sequence>
<evidence type="ECO:0000313" key="2">
    <source>
        <dbReference type="Proteomes" id="UP000014065"/>
    </source>
</evidence>
<dbReference type="EMBL" id="AHJG01000045">
    <property type="protein sequence ID" value="EPA06488.1"/>
    <property type="molecule type" value="Genomic_DNA"/>
</dbReference>
<name>S2E6X8_9ARCH</name>
<protein>
    <submittedName>
        <fullName evidence="1">Uncharacterized protein</fullName>
    </submittedName>
</protein>
<dbReference type="Proteomes" id="UP000014065">
    <property type="component" value="Unassembled WGS sequence"/>
</dbReference>
<keyword evidence="2" id="KW-1185">Reference proteome</keyword>
<organism evidence="1 2">
    <name type="scientific">Candidatus Nitrosarchaeum limnium BG20</name>
    <dbReference type="NCBI Taxonomy" id="859192"/>
    <lineage>
        <taxon>Archaea</taxon>
        <taxon>Nitrososphaerota</taxon>
        <taxon>Nitrososphaeria</taxon>
        <taxon>Nitrosopumilales</taxon>
        <taxon>Nitrosopumilaceae</taxon>
        <taxon>Nitrosarchaeum</taxon>
    </lineage>
</organism>
<accession>S2E6X8</accession>
<proteinExistence type="predicted"/>
<evidence type="ECO:0000313" key="1">
    <source>
        <dbReference type="EMBL" id="EPA06488.1"/>
    </source>
</evidence>
<reference evidence="1 2" key="1">
    <citation type="journal article" date="2012" name="J. Bacteriol.">
        <title>Genome Sequence of "Candidatus Nitrosoarchaeum limnia" BG20, a Low-Salinity Ammonia-Oxidizing Archaeon from the San Francisco Bay Estuary.</title>
        <authorList>
            <person name="Mosier A.C."/>
            <person name="Allen E.E."/>
            <person name="Kim M."/>
            <person name="Ferriera S."/>
            <person name="Francis C.A."/>
        </authorList>
    </citation>
    <scope>NUCLEOTIDE SEQUENCE [LARGE SCALE GENOMIC DNA]</scope>
    <source>
        <strain evidence="1 2">BG20</strain>
    </source>
</reference>
<gene>
    <name evidence="1" type="ORF">BG20_I1433</name>
</gene>
<dbReference type="AlphaFoldDB" id="S2E6X8"/>